<dbReference type="EMBL" id="PUFI01000005">
    <property type="protein sequence ID" value="TDG69417.1"/>
    <property type="molecule type" value="Genomic_DNA"/>
</dbReference>
<gene>
    <name evidence="2" type="ORF">C5L23_000879</name>
</gene>
<evidence type="ECO:0000256" key="1">
    <source>
        <dbReference type="SAM" id="Phobius"/>
    </source>
</evidence>
<comment type="caution">
    <text evidence="2">The sequence shown here is derived from an EMBL/GenBank/DDBJ whole genome shotgun (WGS) entry which is preliminary data.</text>
</comment>
<protein>
    <recommendedName>
        <fullName evidence="4">DUF3278 domain-containing protein</fullName>
    </recommendedName>
</protein>
<feature type="transmembrane region" description="Helical" evidence="1">
    <location>
        <begin position="117"/>
        <end position="135"/>
    </location>
</feature>
<keyword evidence="3" id="KW-1185">Reference proteome</keyword>
<feature type="transmembrane region" description="Helical" evidence="1">
    <location>
        <begin position="37"/>
        <end position="60"/>
    </location>
</feature>
<sequence>MRDKESILTKMIKKAYDISGPLDEYKRSEINRIGNNAFMMLWIYSSFASFCTLLVISLTNIDAYDILLGLLLSNLIFSIDIIGGYVIYATRKAKLSEIDVTVDNYPKQKRLLKKKSALQGIYWGMSMFLIMGVISPNFSSLFSWISFFIWLSSGALFGLIMYWYHASNLKKLKQCDD</sequence>
<evidence type="ECO:0008006" key="4">
    <source>
        <dbReference type="Google" id="ProtNLM"/>
    </source>
</evidence>
<dbReference type="AlphaFoldDB" id="A0A4R5NB21"/>
<dbReference type="Proteomes" id="UP000295681">
    <property type="component" value="Unassembled WGS sequence"/>
</dbReference>
<name>A0A4R5NB21_9LACO</name>
<dbReference type="Pfam" id="PF11683">
    <property type="entry name" value="DUF3278"/>
    <property type="match status" value="1"/>
</dbReference>
<keyword evidence="1" id="KW-0812">Transmembrane</keyword>
<feature type="transmembrane region" description="Helical" evidence="1">
    <location>
        <begin position="141"/>
        <end position="164"/>
    </location>
</feature>
<proteinExistence type="predicted"/>
<dbReference type="InterPro" id="IPR021697">
    <property type="entry name" value="DUF3278"/>
</dbReference>
<evidence type="ECO:0000313" key="3">
    <source>
        <dbReference type="Proteomes" id="UP000295681"/>
    </source>
</evidence>
<keyword evidence="1" id="KW-1133">Transmembrane helix</keyword>
<keyword evidence="1" id="KW-0472">Membrane</keyword>
<accession>A0A4R5NB21</accession>
<dbReference type="RefSeq" id="WP_133264150.1">
    <property type="nucleotide sequence ID" value="NZ_JAGYGP010000006.1"/>
</dbReference>
<reference evidence="2 3" key="1">
    <citation type="journal article" date="2019" name="Appl. Microbiol. Biotechnol.">
        <title>Uncovering carbohydrate metabolism through a genotype-phenotype association study of 56 lactic acid bacteria genomes.</title>
        <authorList>
            <person name="Buron-Moles G."/>
            <person name="Chailyan A."/>
            <person name="Dolejs I."/>
            <person name="Forster J."/>
            <person name="Miks M.H."/>
        </authorList>
    </citation>
    <scope>NUCLEOTIDE SEQUENCE [LARGE SCALE GENOMIC DNA]</scope>
    <source>
        <strain evidence="2 3">ATCC 700006</strain>
    </source>
</reference>
<feature type="transmembrane region" description="Helical" evidence="1">
    <location>
        <begin position="66"/>
        <end position="88"/>
    </location>
</feature>
<evidence type="ECO:0000313" key="2">
    <source>
        <dbReference type="EMBL" id="TDG69417.1"/>
    </source>
</evidence>
<organism evidence="2 3">
    <name type="scientific">Leuconostoc fallax</name>
    <dbReference type="NCBI Taxonomy" id="1251"/>
    <lineage>
        <taxon>Bacteria</taxon>
        <taxon>Bacillati</taxon>
        <taxon>Bacillota</taxon>
        <taxon>Bacilli</taxon>
        <taxon>Lactobacillales</taxon>
        <taxon>Lactobacillaceae</taxon>
        <taxon>Leuconostoc</taxon>
    </lineage>
</organism>